<evidence type="ECO:0000256" key="1">
    <source>
        <dbReference type="SAM" id="MobiDB-lite"/>
    </source>
</evidence>
<evidence type="ECO:0000313" key="3">
    <source>
        <dbReference type="Proteomes" id="UP000712281"/>
    </source>
</evidence>
<dbReference type="Proteomes" id="UP000712281">
    <property type="component" value="Unassembled WGS sequence"/>
</dbReference>
<protein>
    <submittedName>
        <fullName evidence="2">Uncharacterized protein</fullName>
    </submittedName>
</protein>
<name>A0A8S9KU94_BRACR</name>
<accession>A0A8S9KU94</accession>
<proteinExistence type="predicted"/>
<sequence length="188" mass="21045">MPKLENEYGDHYTRPPDPMQHENQVIMSIGKGVLREIIDILLGSHKELVRPPDQSARFLLVFRDLMLSFYPGEHRTHAETAMVEACLWSKWRKSFAAAAGYELNGKESFVCYILRHALLALFPGEGGFSGSVSRRLMTPRCGGSEPCVVGFDCHPLPEGIRFRRGSMEALRERSSAVDGGGVITYGFR</sequence>
<dbReference type="EMBL" id="QGKW02000717">
    <property type="protein sequence ID" value="KAF2597582.1"/>
    <property type="molecule type" value="Genomic_DNA"/>
</dbReference>
<dbReference type="AlphaFoldDB" id="A0A8S9KU94"/>
<feature type="compositionally biased region" description="Basic and acidic residues" evidence="1">
    <location>
        <begin position="1"/>
        <end position="14"/>
    </location>
</feature>
<evidence type="ECO:0000313" key="2">
    <source>
        <dbReference type="EMBL" id="KAF2597582.1"/>
    </source>
</evidence>
<comment type="caution">
    <text evidence="2">The sequence shown here is derived from an EMBL/GenBank/DDBJ whole genome shotgun (WGS) entry which is preliminary data.</text>
</comment>
<feature type="region of interest" description="Disordered" evidence="1">
    <location>
        <begin position="1"/>
        <end position="20"/>
    </location>
</feature>
<organism evidence="2 3">
    <name type="scientific">Brassica cretica</name>
    <name type="common">Mustard</name>
    <dbReference type="NCBI Taxonomy" id="69181"/>
    <lineage>
        <taxon>Eukaryota</taxon>
        <taxon>Viridiplantae</taxon>
        <taxon>Streptophyta</taxon>
        <taxon>Embryophyta</taxon>
        <taxon>Tracheophyta</taxon>
        <taxon>Spermatophyta</taxon>
        <taxon>Magnoliopsida</taxon>
        <taxon>eudicotyledons</taxon>
        <taxon>Gunneridae</taxon>
        <taxon>Pentapetalae</taxon>
        <taxon>rosids</taxon>
        <taxon>malvids</taxon>
        <taxon>Brassicales</taxon>
        <taxon>Brassicaceae</taxon>
        <taxon>Brassiceae</taxon>
        <taxon>Brassica</taxon>
    </lineage>
</organism>
<reference evidence="2" key="1">
    <citation type="submission" date="2019-12" db="EMBL/GenBank/DDBJ databases">
        <title>Genome sequencing and annotation of Brassica cretica.</title>
        <authorList>
            <person name="Studholme D.J."/>
            <person name="Sarris P.F."/>
        </authorList>
    </citation>
    <scope>NUCLEOTIDE SEQUENCE</scope>
    <source>
        <strain evidence="2">PFS-001/15</strain>
        <tissue evidence="2">Leaf</tissue>
    </source>
</reference>
<gene>
    <name evidence="2" type="ORF">F2Q68_00008105</name>
</gene>